<dbReference type="PANTHER" id="PTHR46577">
    <property type="entry name" value="HTH-TYPE TRANSCRIPTIONAL REGULATORY PROTEIN GABR"/>
    <property type="match status" value="1"/>
</dbReference>
<evidence type="ECO:0000313" key="7">
    <source>
        <dbReference type="EMBL" id="SIT41878.1"/>
    </source>
</evidence>
<evidence type="ECO:0000256" key="1">
    <source>
        <dbReference type="ARBA" id="ARBA00005384"/>
    </source>
</evidence>
<dbReference type="InterPro" id="IPR004839">
    <property type="entry name" value="Aminotransferase_I/II_large"/>
</dbReference>
<comment type="caution">
    <text evidence="7">The sequence shown here is derived from an EMBL/GenBank/DDBJ whole genome shotgun (WGS) entry which is preliminary data.</text>
</comment>
<name>A0A1N7S3J5_9BURK</name>
<dbReference type="InterPro" id="IPR000524">
    <property type="entry name" value="Tscrpt_reg_HTH_GntR"/>
</dbReference>
<keyword evidence="7" id="KW-0032">Aminotransferase</keyword>
<dbReference type="CDD" id="cd07377">
    <property type="entry name" value="WHTH_GntR"/>
    <property type="match status" value="1"/>
</dbReference>
<dbReference type="GO" id="GO:0003677">
    <property type="term" value="F:DNA binding"/>
    <property type="evidence" value="ECO:0007669"/>
    <property type="project" value="UniProtKB-KW"/>
</dbReference>
<evidence type="ECO:0000256" key="3">
    <source>
        <dbReference type="ARBA" id="ARBA00023015"/>
    </source>
</evidence>
<dbReference type="GO" id="GO:0030170">
    <property type="term" value="F:pyridoxal phosphate binding"/>
    <property type="evidence" value="ECO:0007669"/>
    <property type="project" value="InterPro"/>
</dbReference>
<dbReference type="SUPFAM" id="SSF46785">
    <property type="entry name" value="Winged helix' DNA-binding domain"/>
    <property type="match status" value="1"/>
</dbReference>
<organism evidence="7 8">
    <name type="scientific">Paraburkholderia piptadeniae</name>
    <dbReference type="NCBI Taxonomy" id="1701573"/>
    <lineage>
        <taxon>Bacteria</taxon>
        <taxon>Pseudomonadati</taxon>
        <taxon>Pseudomonadota</taxon>
        <taxon>Betaproteobacteria</taxon>
        <taxon>Burkholderiales</taxon>
        <taxon>Burkholderiaceae</taxon>
        <taxon>Paraburkholderia</taxon>
    </lineage>
</organism>
<dbReference type="InterPro" id="IPR036388">
    <property type="entry name" value="WH-like_DNA-bd_sf"/>
</dbReference>
<dbReference type="Gene3D" id="1.10.10.10">
    <property type="entry name" value="Winged helix-like DNA-binding domain superfamily/Winged helix DNA-binding domain"/>
    <property type="match status" value="1"/>
</dbReference>
<dbReference type="InterPro" id="IPR015421">
    <property type="entry name" value="PyrdxlP-dep_Trfase_major"/>
</dbReference>
<dbReference type="EMBL" id="CYGY02000030">
    <property type="protein sequence ID" value="SIT41878.1"/>
    <property type="molecule type" value="Genomic_DNA"/>
</dbReference>
<dbReference type="AlphaFoldDB" id="A0A1N7S3J5"/>
<reference evidence="7" key="1">
    <citation type="submission" date="2016-12" db="EMBL/GenBank/DDBJ databases">
        <authorList>
            <person name="Moulin L."/>
        </authorList>
    </citation>
    <scope>NUCLEOTIDE SEQUENCE [LARGE SCALE GENOMIC DNA]</scope>
    <source>
        <strain evidence="7">STM 7183</strain>
    </source>
</reference>
<dbReference type="Proteomes" id="UP000195569">
    <property type="component" value="Unassembled WGS sequence"/>
</dbReference>
<evidence type="ECO:0000259" key="6">
    <source>
        <dbReference type="PROSITE" id="PS50949"/>
    </source>
</evidence>
<dbReference type="SUPFAM" id="SSF53383">
    <property type="entry name" value="PLP-dependent transferases"/>
    <property type="match status" value="1"/>
</dbReference>
<dbReference type="InterPro" id="IPR051446">
    <property type="entry name" value="HTH_trans_reg/aminotransferase"/>
</dbReference>
<gene>
    <name evidence="7" type="ORF">BN2476_300236</name>
</gene>
<accession>A0A1N7S3J5</accession>
<evidence type="ECO:0000256" key="4">
    <source>
        <dbReference type="ARBA" id="ARBA00023125"/>
    </source>
</evidence>
<evidence type="ECO:0000256" key="2">
    <source>
        <dbReference type="ARBA" id="ARBA00022898"/>
    </source>
</evidence>
<dbReference type="Gene3D" id="3.40.640.10">
    <property type="entry name" value="Type I PLP-dependent aspartate aminotransferase-like (Major domain)"/>
    <property type="match status" value="1"/>
</dbReference>
<evidence type="ECO:0000313" key="8">
    <source>
        <dbReference type="Proteomes" id="UP000195569"/>
    </source>
</evidence>
<evidence type="ECO:0000256" key="5">
    <source>
        <dbReference type="ARBA" id="ARBA00023163"/>
    </source>
</evidence>
<dbReference type="PROSITE" id="PS50949">
    <property type="entry name" value="HTH_GNTR"/>
    <property type="match status" value="1"/>
</dbReference>
<dbReference type="GO" id="GO:0008483">
    <property type="term" value="F:transaminase activity"/>
    <property type="evidence" value="ECO:0007669"/>
    <property type="project" value="UniProtKB-KW"/>
</dbReference>
<dbReference type="InterPro" id="IPR015424">
    <property type="entry name" value="PyrdxlP-dep_Trfase"/>
</dbReference>
<protein>
    <submittedName>
        <fullName evidence="7">Transcriptional regulator with HTH domain and aminotransferase domain</fullName>
    </submittedName>
</protein>
<keyword evidence="8" id="KW-1185">Reference proteome</keyword>
<dbReference type="Pfam" id="PF00392">
    <property type="entry name" value="GntR"/>
    <property type="match status" value="1"/>
</dbReference>
<dbReference type="PANTHER" id="PTHR46577:SF1">
    <property type="entry name" value="HTH-TYPE TRANSCRIPTIONAL REGULATORY PROTEIN GABR"/>
    <property type="match status" value="1"/>
</dbReference>
<dbReference type="Pfam" id="PF00155">
    <property type="entry name" value="Aminotran_1_2"/>
    <property type="match status" value="1"/>
</dbReference>
<keyword evidence="7" id="KW-0808">Transferase</keyword>
<keyword evidence="4" id="KW-0238">DNA-binding</keyword>
<sequence length="566" mass="61505">MTPRPCGAVQFQWIPEGAPLGAPFVFALRFYALRSPTNQAIPVADPAADSHGKLAKTQQAKQRDHMDIHIAVEGRHDLAGQIYRQLRAGIIEGRLAGGTQLPSTRDLATQLGVSRKTTLDVFERLLAEGFLNARAGSGTFVAEGLQRLPAERSSHARAAHDAFGTLGAHGLHGARSAVQSSARAQPVWSAVPEVLGPQPTLGTSFDFVGGITDKSHFPFDVWRRCVNHALRVQSRGRGTYRDAAGEQELRLAISRYLAFSRAVASNWEDVIVTQGAQHALDLIARVTLRPGDVAVVEDPGYPPARACLTAVGAKVVPVPVDADGLVVGKLPKNARLVYVTPSHQFPLGMPMSLARRVELLEWAQQRDAVIIEDDYDCEYRFEGRPMEPLKSLDRAGLVAYVGTFSKTIFPELRVGYTVPPASLFDTLKKARQIGDWHGCSLTQTALGSFMLNGDFAKHVKRMHKLYAARRACLLAHLQGGLARWFEPIVPTAGIHLAALLKAPLTEAAVIEAARDESIALHGLAPFFVRAKQRPGLVFGYGGIEAEHIDAALTKLAKLMPRVESRT</sequence>
<keyword evidence="2" id="KW-0663">Pyridoxal phosphate</keyword>
<comment type="similarity">
    <text evidence="1">In the C-terminal section; belongs to the class-I pyridoxal-phosphate-dependent aminotransferase family.</text>
</comment>
<dbReference type="PRINTS" id="PR00035">
    <property type="entry name" value="HTHGNTR"/>
</dbReference>
<proteinExistence type="inferred from homology"/>
<keyword evidence="5" id="KW-0804">Transcription</keyword>
<dbReference type="GO" id="GO:0003700">
    <property type="term" value="F:DNA-binding transcription factor activity"/>
    <property type="evidence" value="ECO:0007669"/>
    <property type="project" value="InterPro"/>
</dbReference>
<dbReference type="SMART" id="SM00345">
    <property type="entry name" value="HTH_GNTR"/>
    <property type="match status" value="1"/>
</dbReference>
<dbReference type="InterPro" id="IPR036390">
    <property type="entry name" value="WH_DNA-bd_sf"/>
</dbReference>
<feature type="domain" description="HTH gntR-type" evidence="6">
    <location>
        <begin position="76"/>
        <end position="144"/>
    </location>
</feature>
<dbReference type="CDD" id="cd00609">
    <property type="entry name" value="AAT_like"/>
    <property type="match status" value="1"/>
</dbReference>
<keyword evidence="3" id="KW-0805">Transcription regulation</keyword>